<keyword evidence="5" id="KW-1185">Reference proteome</keyword>
<feature type="compositionally biased region" description="Polar residues" evidence="1">
    <location>
        <begin position="194"/>
        <end position="204"/>
    </location>
</feature>
<evidence type="ECO:0000313" key="4">
    <source>
        <dbReference type="EMBL" id="KAE9622174.1"/>
    </source>
</evidence>
<dbReference type="Proteomes" id="UP000447434">
    <property type="component" value="Chromosome 1"/>
</dbReference>
<organism evidence="4 5">
    <name type="scientific">Lupinus albus</name>
    <name type="common">White lupine</name>
    <name type="synonym">Lupinus termis</name>
    <dbReference type="NCBI Taxonomy" id="3870"/>
    <lineage>
        <taxon>Eukaryota</taxon>
        <taxon>Viridiplantae</taxon>
        <taxon>Streptophyta</taxon>
        <taxon>Embryophyta</taxon>
        <taxon>Tracheophyta</taxon>
        <taxon>Spermatophyta</taxon>
        <taxon>Magnoliopsida</taxon>
        <taxon>eudicotyledons</taxon>
        <taxon>Gunneridae</taxon>
        <taxon>Pentapetalae</taxon>
        <taxon>rosids</taxon>
        <taxon>fabids</taxon>
        <taxon>Fabales</taxon>
        <taxon>Fabaceae</taxon>
        <taxon>Papilionoideae</taxon>
        <taxon>50 kb inversion clade</taxon>
        <taxon>genistoids sensu lato</taxon>
        <taxon>core genistoids</taxon>
        <taxon>Genisteae</taxon>
        <taxon>Lupinus</taxon>
    </lineage>
</organism>
<accession>A0A6A4RB96</accession>
<dbReference type="InterPro" id="IPR013083">
    <property type="entry name" value="Znf_RING/FYVE/PHD"/>
</dbReference>
<dbReference type="EMBL" id="WOCE01000001">
    <property type="protein sequence ID" value="KAE9622174.1"/>
    <property type="molecule type" value="Genomic_DNA"/>
</dbReference>
<dbReference type="Pfam" id="PF13639">
    <property type="entry name" value="zf-RING_2"/>
    <property type="match status" value="1"/>
</dbReference>
<evidence type="ECO:0000259" key="3">
    <source>
        <dbReference type="PROSITE" id="PS50089"/>
    </source>
</evidence>
<keyword evidence="2" id="KW-0472">Membrane</keyword>
<comment type="caution">
    <text evidence="4">The sequence shown here is derived from an EMBL/GenBank/DDBJ whole genome shotgun (WGS) entry which is preliminary data.</text>
</comment>
<dbReference type="Gene3D" id="3.30.40.10">
    <property type="entry name" value="Zinc/RING finger domain, C3HC4 (zinc finger)"/>
    <property type="match status" value="1"/>
</dbReference>
<evidence type="ECO:0000256" key="1">
    <source>
        <dbReference type="SAM" id="MobiDB-lite"/>
    </source>
</evidence>
<dbReference type="AlphaFoldDB" id="A0A6A4RB96"/>
<dbReference type="GO" id="GO:0016567">
    <property type="term" value="P:protein ubiquitination"/>
    <property type="evidence" value="ECO:0007669"/>
    <property type="project" value="UniProtKB-UniPathway"/>
</dbReference>
<dbReference type="UniPathway" id="UPA00143"/>
<dbReference type="CDD" id="cd16461">
    <property type="entry name" value="RING-H2_EL5-like"/>
    <property type="match status" value="1"/>
</dbReference>
<dbReference type="SUPFAM" id="SSF57850">
    <property type="entry name" value="RING/U-box"/>
    <property type="match status" value="1"/>
</dbReference>
<feature type="compositionally biased region" description="Low complexity" evidence="1">
    <location>
        <begin position="102"/>
        <end position="114"/>
    </location>
</feature>
<keyword evidence="2" id="KW-0812">Transmembrane</keyword>
<feature type="region of interest" description="Disordered" evidence="1">
    <location>
        <begin position="98"/>
        <end position="129"/>
    </location>
</feature>
<protein>
    <submittedName>
        <fullName evidence="4">Putative transcription factor C2H2 family</fullName>
    </submittedName>
</protein>
<dbReference type="SMART" id="SM00184">
    <property type="entry name" value="RING"/>
    <property type="match status" value="1"/>
</dbReference>
<name>A0A6A4RB96_LUPAL</name>
<dbReference type="PANTHER" id="PTHR45676">
    <property type="entry name" value="RING-H2 FINGER PROTEIN ATL51-RELATED"/>
    <property type="match status" value="1"/>
</dbReference>
<feature type="region of interest" description="Disordered" evidence="1">
    <location>
        <begin position="194"/>
        <end position="219"/>
    </location>
</feature>
<gene>
    <name evidence="4" type="ORF">Lalb_Chr01g0022491</name>
</gene>
<keyword evidence="2" id="KW-1133">Transmembrane helix</keyword>
<feature type="domain" description="RING-type" evidence="3">
    <location>
        <begin position="145"/>
        <end position="187"/>
    </location>
</feature>
<reference evidence="5" key="1">
    <citation type="journal article" date="2020" name="Nat. Commun.">
        <title>Genome sequence of the cluster root forming white lupin.</title>
        <authorList>
            <person name="Hufnagel B."/>
            <person name="Marques A."/>
            <person name="Soriano A."/>
            <person name="Marques L."/>
            <person name="Divol F."/>
            <person name="Doumas P."/>
            <person name="Sallet E."/>
            <person name="Mancinotti D."/>
            <person name="Carrere S."/>
            <person name="Marande W."/>
            <person name="Arribat S."/>
            <person name="Keller J."/>
            <person name="Huneau C."/>
            <person name="Blein T."/>
            <person name="Aime D."/>
            <person name="Laguerre M."/>
            <person name="Taylor J."/>
            <person name="Schubert V."/>
            <person name="Nelson M."/>
            <person name="Geu-Flores F."/>
            <person name="Crespi M."/>
            <person name="Gallardo-Guerrero K."/>
            <person name="Delaux P.-M."/>
            <person name="Salse J."/>
            <person name="Berges H."/>
            <person name="Guyot R."/>
            <person name="Gouzy J."/>
            <person name="Peret B."/>
        </authorList>
    </citation>
    <scope>NUCLEOTIDE SEQUENCE [LARGE SCALE GENOMIC DNA]</scope>
    <source>
        <strain evidence="5">cv. Amiga</strain>
    </source>
</reference>
<dbReference type="InterPro" id="IPR001841">
    <property type="entry name" value="Znf_RING"/>
</dbReference>
<feature type="compositionally biased region" description="Pro residues" evidence="1">
    <location>
        <begin position="1"/>
        <end position="13"/>
    </location>
</feature>
<feature type="region of interest" description="Disordered" evidence="1">
    <location>
        <begin position="1"/>
        <end position="58"/>
    </location>
</feature>
<dbReference type="PROSITE" id="PS50089">
    <property type="entry name" value="ZF_RING_2"/>
    <property type="match status" value="1"/>
</dbReference>
<feature type="transmembrane region" description="Helical" evidence="2">
    <location>
        <begin position="70"/>
        <end position="93"/>
    </location>
</feature>
<dbReference type="OrthoDB" id="8062037at2759"/>
<feature type="compositionally biased region" description="Basic and acidic residues" evidence="1">
    <location>
        <begin position="116"/>
        <end position="129"/>
    </location>
</feature>
<proteinExistence type="predicted"/>
<evidence type="ECO:0000313" key="5">
    <source>
        <dbReference type="Proteomes" id="UP000447434"/>
    </source>
</evidence>
<feature type="compositionally biased region" description="Pro residues" evidence="1">
    <location>
        <begin position="45"/>
        <end position="55"/>
    </location>
</feature>
<dbReference type="PANTHER" id="PTHR45676:SF88">
    <property type="entry name" value="RING-H2 FINGER PROTEIN ATL33"/>
    <property type="match status" value="1"/>
</dbReference>
<evidence type="ECO:0000256" key="2">
    <source>
        <dbReference type="SAM" id="Phobius"/>
    </source>
</evidence>
<sequence length="219" mass="23248">MQNPPTTFPPPLPHSSDQIPIFPIPSPPSPFASSPSSVFQINVNPGPPQPPPPSPFAGLHTSVDLSPLQFLLAIIAIITIPALIYTFVFAFWCPSSRRRRQSSGQSSSNPSVSSELPHHDVENSGEVTDVKYQKEARVKEIGGECPVCLSVFADGEEVRQLSVCKHSFHASCIDMWLSSHTNCPICRANIASATKPSGSNSSAAPNGDGDPQHGGDASA</sequence>